<sequence length="152" mass="17226">MDVSTFVWSPEDLPGVSVEIVAHELNVDPTFKPVKQKRRKLGRERAEAVKAEVEKLLRIGSITKAKYPEWLANPVVVKKKNGKWRVCIDFTDLNKACPKDSFPMSHIGRLVESTSGDKLLSFMDAFAGYNQIMMNSEDQEKTTFYTEQGIVC</sequence>
<dbReference type="PIR" id="H84505">
    <property type="entry name" value="H84505"/>
</dbReference>
<name>Q9SKF5_ARATH</name>
<dbReference type="PANTHER" id="PTHR24559">
    <property type="entry name" value="TRANSPOSON TY3-I GAG-POL POLYPROTEIN"/>
    <property type="match status" value="1"/>
</dbReference>
<dbReference type="SUPFAM" id="SSF56672">
    <property type="entry name" value="DNA/RNA polymerases"/>
    <property type="match status" value="1"/>
</dbReference>
<protein>
    <submittedName>
        <fullName evidence="2">Putative retroelement pol polyprotein</fullName>
    </submittedName>
</protein>
<evidence type="ECO:0000313" key="2">
    <source>
        <dbReference type="EMBL" id="AAD20432.1"/>
    </source>
</evidence>
<reference evidence="2" key="3">
    <citation type="submission" date="2002-02" db="EMBL/GenBank/DDBJ databases">
        <authorList>
            <person name="Town C.D."/>
            <person name="Kaul S."/>
        </authorList>
    </citation>
    <scope>NUCLEOTIDE SEQUENCE</scope>
</reference>
<feature type="domain" description="Reverse transcriptase" evidence="1">
    <location>
        <begin position="77"/>
        <end position="147"/>
    </location>
</feature>
<dbReference type="Pfam" id="PF00078">
    <property type="entry name" value="RVT_1"/>
    <property type="match status" value="1"/>
</dbReference>
<dbReference type="PANTHER" id="PTHR24559:SF431">
    <property type="entry name" value="RNA-DIRECTED DNA POLYMERASE HOMOLOG"/>
    <property type="match status" value="1"/>
</dbReference>
<dbReference type="InterPro" id="IPR043128">
    <property type="entry name" value="Rev_trsase/Diguanyl_cyclase"/>
</dbReference>
<dbReference type="InterPro" id="IPR043502">
    <property type="entry name" value="DNA/RNA_pol_sf"/>
</dbReference>
<dbReference type="InterPro" id="IPR000477">
    <property type="entry name" value="RT_dom"/>
</dbReference>
<reference key="1">
    <citation type="journal article" date="1999" name="Nature">
        <title>Sequence and analysis of chromosome 2 of the plant Arabidopsis thaliana.</title>
        <authorList>
            <person name="Lin X."/>
            <person name="Kaul S."/>
            <person name="Rounsley S."/>
            <person name="Shea T.P."/>
            <person name="Benito M.I."/>
            <person name="Town C.D."/>
            <person name="Fujii C.Y."/>
            <person name="Mason T."/>
            <person name="Bowman C.L."/>
            <person name="Barnstead M."/>
            <person name="Feldblyum T.V."/>
            <person name="Buell C.R."/>
            <person name="Ketchum K.A."/>
            <person name="Lee J."/>
            <person name="Ronning C.M."/>
            <person name="Koo H.L."/>
            <person name="Moffat K.S."/>
            <person name="Cronin L.A."/>
            <person name="Shen M."/>
            <person name="Pai G."/>
            <person name="Van Aken S."/>
            <person name="Umayam L."/>
            <person name="Tallon L.J."/>
            <person name="Gill J.E."/>
            <person name="Adams M.D."/>
            <person name="Carrera A.J."/>
            <person name="Creasy T.H."/>
            <person name="Goodman H.M."/>
            <person name="Somerville C.R."/>
            <person name="Copenhaver G.P."/>
            <person name="Preuss D."/>
            <person name="Nierman W.C."/>
            <person name="White O."/>
            <person name="Eisen J.A."/>
            <person name="Salzberg S.L."/>
            <person name="Fraser C.M."/>
            <person name="Venter J.C."/>
        </authorList>
    </citation>
    <scope>NUCLEOTIDE SEQUENCE [LARGE SCALE GENOMIC DNA]</scope>
    <source>
        <strain>cv. Columbia</strain>
    </source>
</reference>
<dbReference type="CDD" id="cd01647">
    <property type="entry name" value="RT_LTR"/>
    <property type="match status" value="1"/>
</dbReference>
<proteinExistence type="predicted"/>
<dbReference type="InterPro" id="IPR053134">
    <property type="entry name" value="RNA-dir_DNA_polymerase"/>
</dbReference>
<gene>
    <name evidence="2" type="ordered locus">At2g13210</name>
</gene>
<dbReference type="AlphaFoldDB" id="Q9SKF5"/>
<dbReference type="EMBL" id="AC006446">
    <property type="protein sequence ID" value="AAD20432.1"/>
    <property type="molecule type" value="Genomic_DNA"/>
</dbReference>
<accession>Q9SKF5</accession>
<evidence type="ECO:0000259" key="1">
    <source>
        <dbReference type="Pfam" id="PF00078"/>
    </source>
</evidence>
<dbReference type="Gene3D" id="3.30.70.270">
    <property type="match status" value="1"/>
</dbReference>
<reference evidence="2" key="2">
    <citation type="submission" date="2000-03" db="EMBL/GenBank/DDBJ databases">
        <authorList>
            <person name="Lin X."/>
            <person name="Kaul S."/>
            <person name="Shea T.P."/>
            <person name="Fujii C.Y."/>
            <person name="Shen M."/>
            <person name="VanAken S.E."/>
            <person name="Barnstead M.E."/>
            <person name="Mason T.M."/>
            <person name="Bowman C.L."/>
            <person name="Ronning C.M."/>
            <person name="Benito M.-I."/>
            <person name="Carrera A.J."/>
            <person name="Creasy T.H."/>
            <person name="Buell C.R."/>
            <person name="Town C.D."/>
            <person name="Nierman W.C."/>
            <person name="Fraser C.M."/>
            <person name="Venter J.C."/>
        </authorList>
    </citation>
    <scope>NUCLEOTIDE SEQUENCE</scope>
</reference>
<organism evidence="2">
    <name type="scientific">Arabidopsis thaliana</name>
    <name type="common">Mouse-ear cress</name>
    <dbReference type="NCBI Taxonomy" id="3702"/>
    <lineage>
        <taxon>Eukaryota</taxon>
        <taxon>Viridiplantae</taxon>
        <taxon>Streptophyta</taxon>
        <taxon>Embryophyta</taxon>
        <taxon>Tracheophyta</taxon>
        <taxon>Spermatophyta</taxon>
        <taxon>Magnoliopsida</taxon>
        <taxon>eudicotyledons</taxon>
        <taxon>Gunneridae</taxon>
        <taxon>Pentapetalae</taxon>
        <taxon>rosids</taxon>
        <taxon>malvids</taxon>
        <taxon>Brassicales</taxon>
        <taxon>Brassicaceae</taxon>
        <taxon>Camelineae</taxon>
        <taxon>Arabidopsis</taxon>
    </lineage>
</organism>
<dbReference type="Gene3D" id="3.10.10.10">
    <property type="entry name" value="HIV Type 1 Reverse Transcriptase, subunit A, domain 1"/>
    <property type="match status" value="1"/>
</dbReference>